<dbReference type="EMBL" id="MFSR01000067">
    <property type="protein sequence ID" value="OGI38581.1"/>
    <property type="molecule type" value="Genomic_DNA"/>
</dbReference>
<dbReference type="AlphaFoldDB" id="A0A1F6T076"/>
<gene>
    <name evidence="1" type="ORF">A2V91_01200</name>
</gene>
<organism evidence="1 2">
    <name type="scientific">Candidatus Muproteobacteria bacterium RBG_16_64_10</name>
    <dbReference type="NCBI Taxonomy" id="1817757"/>
    <lineage>
        <taxon>Bacteria</taxon>
        <taxon>Pseudomonadati</taxon>
        <taxon>Pseudomonadota</taxon>
        <taxon>Candidatus Muproteobacteria</taxon>
    </lineage>
</organism>
<sequence length="136" mass="15138">MNFYQLLQHLEDRLGYHQLPLNPGATGLRDLFESTPLHHDWMLQFVRTVYAENRCQRLSDPVTRTETFKALATLRQQALKAAATDVDLRALVEEVGEAVNTVMADAVAGTTPPTAPAGGAEIIPFRAARRRLRSLV</sequence>
<comment type="caution">
    <text evidence="1">The sequence shown here is derived from an EMBL/GenBank/DDBJ whole genome shotgun (WGS) entry which is preliminary data.</text>
</comment>
<dbReference type="Proteomes" id="UP000179334">
    <property type="component" value="Unassembled WGS sequence"/>
</dbReference>
<evidence type="ECO:0000313" key="2">
    <source>
        <dbReference type="Proteomes" id="UP000179334"/>
    </source>
</evidence>
<protein>
    <submittedName>
        <fullName evidence="1">Uncharacterized protein</fullName>
    </submittedName>
</protein>
<reference evidence="1 2" key="1">
    <citation type="journal article" date="2016" name="Nat. Commun.">
        <title>Thousands of microbial genomes shed light on interconnected biogeochemical processes in an aquifer system.</title>
        <authorList>
            <person name="Anantharaman K."/>
            <person name="Brown C.T."/>
            <person name="Hug L.A."/>
            <person name="Sharon I."/>
            <person name="Castelle C.J."/>
            <person name="Probst A.J."/>
            <person name="Thomas B.C."/>
            <person name="Singh A."/>
            <person name="Wilkins M.J."/>
            <person name="Karaoz U."/>
            <person name="Brodie E.L."/>
            <person name="Williams K.H."/>
            <person name="Hubbard S.S."/>
            <person name="Banfield J.F."/>
        </authorList>
    </citation>
    <scope>NUCLEOTIDE SEQUENCE [LARGE SCALE GENOMIC DNA]</scope>
</reference>
<accession>A0A1F6T076</accession>
<name>A0A1F6T076_9PROT</name>
<proteinExistence type="predicted"/>
<evidence type="ECO:0000313" key="1">
    <source>
        <dbReference type="EMBL" id="OGI38581.1"/>
    </source>
</evidence>